<gene>
    <name evidence="1" type="ORF">SAMN04488033_12347</name>
</gene>
<accession>A0A1I2NN55</accession>
<evidence type="ECO:0000313" key="1">
    <source>
        <dbReference type="EMBL" id="SFG05068.1"/>
    </source>
</evidence>
<dbReference type="AlphaFoldDB" id="A0A1I2NN55"/>
<reference evidence="2" key="1">
    <citation type="submission" date="2016-10" db="EMBL/GenBank/DDBJ databases">
        <authorList>
            <person name="Varghese N."/>
            <person name="Submissions S."/>
        </authorList>
    </citation>
    <scope>NUCLEOTIDE SEQUENCE [LARGE SCALE GENOMIC DNA]</scope>
    <source>
        <strain evidence="2">DSM 23515</strain>
    </source>
</reference>
<dbReference type="EMBL" id="FOOH01000023">
    <property type="protein sequence ID" value="SFG05068.1"/>
    <property type="molecule type" value="Genomic_DNA"/>
</dbReference>
<dbReference type="Proteomes" id="UP000199116">
    <property type="component" value="Unassembled WGS sequence"/>
</dbReference>
<sequence>MSLDVQLIRKVYLSYDEGKTHIEKEEELYWANITHNLNKMAAEADIYQALWRPEEINSTKAKNIIKLLEKGLKDLKSRPEYFEQFNSSNGWGLYENFVPFVENYLKACKEFPDAEIYVSR</sequence>
<dbReference type="RefSeq" id="WP_075327706.1">
    <property type="nucleotide sequence ID" value="NZ_FOOH01000023.1"/>
</dbReference>
<evidence type="ECO:0000313" key="2">
    <source>
        <dbReference type="Proteomes" id="UP000199116"/>
    </source>
</evidence>
<keyword evidence="2" id="KW-1185">Reference proteome</keyword>
<proteinExistence type="predicted"/>
<protein>
    <submittedName>
        <fullName evidence="1">Uncharacterized protein</fullName>
    </submittedName>
</protein>
<organism evidence="1 2">
    <name type="scientific">Salegentibacter agarivorans</name>
    <dbReference type="NCBI Taxonomy" id="345907"/>
    <lineage>
        <taxon>Bacteria</taxon>
        <taxon>Pseudomonadati</taxon>
        <taxon>Bacteroidota</taxon>
        <taxon>Flavobacteriia</taxon>
        <taxon>Flavobacteriales</taxon>
        <taxon>Flavobacteriaceae</taxon>
        <taxon>Salegentibacter</taxon>
    </lineage>
</organism>
<name>A0A1I2NN55_9FLAO</name>